<dbReference type="Proteomes" id="UP000547674">
    <property type="component" value="Unassembled WGS sequence"/>
</dbReference>
<feature type="compositionally biased region" description="Polar residues" evidence="1">
    <location>
        <begin position="166"/>
        <end position="183"/>
    </location>
</feature>
<evidence type="ECO:0000256" key="1">
    <source>
        <dbReference type="SAM" id="MobiDB-lite"/>
    </source>
</evidence>
<dbReference type="Gene3D" id="2.60.40.4070">
    <property type="match status" value="1"/>
</dbReference>
<dbReference type="NCBIfam" id="TIGR04183">
    <property type="entry name" value="Por_Secre_tail"/>
    <property type="match status" value="1"/>
</dbReference>
<dbReference type="EMBL" id="JABDJR010000302">
    <property type="protein sequence ID" value="NNF06618.1"/>
    <property type="molecule type" value="Genomic_DNA"/>
</dbReference>
<protein>
    <submittedName>
        <fullName evidence="4">T9SS type A sorting domain-containing protein</fullName>
    </submittedName>
</protein>
<dbReference type="InterPro" id="IPR026444">
    <property type="entry name" value="Secre_tail"/>
</dbReference>
<reference evidence="4 5" key="1">
    <citation type="submission" date="2020-03" db="EMBL/GenBank/DDBJ databases">
        <title>Metabolic flexibility allows generalist bacteria to become dominant in a frequently disturbed ecosystem.</title>
        <authorList>
            <person name="Chen Y.-J."/>
            <person name="Leung P.M."/>
            <person name="Bay S.K."/>
            <person name="Hugenholtz P."/>
            <person name="Kessler A.J."/>
            <person name="Shelley G."/>
            <person name="Waite D.W."/>
            <person name="Cook P.L."/>
            <person name="Greening C."/>
        </authorList>
    </citation>
    <scope>NUCLEOTIDE SEQUENCE [LARGE SCALE GENOMIC DNA]</scope>
    <source>
        <strain evidence="4">SS_bin_28</strain>
    </source>
</reference>
<organism evidence="4 5">
    <name type="scientific">Eiseniibacteriota bacterium</name>
    <dbReference type="NCBI Taxonomy" id="2212470"/>
    <lineage>
        <taxon>Bacteria</taxon>
        <taxon>Candidatus Eiseniibacteriota</taxon>
    </lineage>
</organism>
<dbReference type="Pfam" id="PF13860">
    <property type="entry name" value="FlgD_ig"/>
    <property type="match status" value="1"/>
</dbReference>
<dbReference type="InterPro" id="IPR025965">
    <property type="entry name" value="FlgD/Vpr_Ig-like"/>
</dbReference>
<evidence type="ECO:0000259" key="3">
    <source>
        <dbReference type="Pfam" id="PF13860"/>
    </source>
</evidence>
<feature type="chain" id="PRO_5031356478" evidence="2">
    <location>
        <begin position="40"/>
        <end position="460"/>
    </location>
</feature>
<evidence type="ECO:0000256" key="2">
    <source>
        <dbReference type="SAM" id="SignalP"/>
    </source>
</evidence>
<keyword evidence="2" id="KW-0732">Signal</keyword>
<name>A0A7Y2E7G8_UNCEI</name>
<feature type="region of interest" description="Disordered" evidence="1">
    <location>
        <begin position="163"/>
        <end position="188"/>
    </location>
</feature>
<comment type="caution">
    <text evidence="4">The sequence shown here is derived from an EMBL/GenBank/DDBJ whole genome shotgun (WGS) entry which is preliminary data.</text>
</comment>
<proteinExistence type="predicted"/>
<dbReference type="AlphaFoldDB" id="A0A7Y2E7G8"/>
<accession>A0A7Y2E7G8</accession>
<gene>
    <name evidence="4" type="ORF">HKN21_07645</name>
</gene>
<feature type="domain" description="FlgD/Vpr Ig-like" evidence="3">
    <location>
        <begin position="394"/>
        <end position="448"/>
    </location>
</feature>
<feature type="signal peptide" evidence="2">
    <location>
        <begin position="1"/>
        <end position="39"/>
    </location>
</feature>
<sequence length="460" mass="48866">MRFTKSIPSLFSNIKTKLTVFSFALALIVQCGVATPAKAQTGAEVAAGAAVAGVVIKVISGLSSWVNDQSDDCAVAALAASWGNDCTLEQEECSETGWANAFCTETADNSCAYSSAYGRAYESVVGSWGGCDVEPWAATFTRALHGCKDKHFGKAWGKASVDGSAKASTRSTPGAKPGQNNAGPVNPQWPDGTVLAVITVDSMDIEIPKQNQSDNTWSFFVEIDGTEIFSANASVNGRGVPTITGDIPASDYSVTYDPSTKMYTMSLSGFVTEIPIAQLAMPAPGLSDSGPAAANTEVEISVHAESEVEVNDDDNQDSVCTGDIIDIDTQDRIDGFDSFGNYNETGEGTLEEGYRHMVRDIAAGLNTRTMLLGLSYPNPAKLNASIPFAVGATQDITLEIYDVTGRKVMTLAEASFEPGQYNINWNGQNSSGQRVSPGVYYYVLQSRSDRQSKKIVLTNN</sequence>
<evidence type="ECO:0000313" key="5">
    <source>
        <dbReference type="Proteomes" id="UP000547674"/>
    </source>
</evidence>
<evidence type="ECO:0000313" key="4">
    <source>
        <dbReference type="EMBL" id="NNF06618.1"/>
    </source>
</evidence>